<dbReference type="InterPro" id="IPR005794">
    <property type="entry name" value="Fmt"/>
</dbReference>
<sequence>MRVIFAGTPEFARIALERIQTSGHTIALVLSQPDRPAGRGLKLQASAVKQFALAHGIAVCQPRSLRLDGKYPEEATQAREAIAAAHADVMVVAAYGLLLPQWVLDDMSPSPAHPGRLGCINIHGSLLPRWRGAAPIHRAIEAGDTHTGVTIMQMDIGLDTGDMLLTESLPITEQATTATLHDAVAHLGADLVVRALDMATDRTLSAVKQSEVGVTYAHKIEKQEAAIQWEQDASAIARRVRAFNPFPGASAHIRGETIKLWHAYADAASPGAALPGTIVAIAPSSIAVAAINSIVHITELQRPGGKRLTVAEFLRGFELQVGMRFDSSSS</sequence>
<dbReference type="Pfam" id="PF00551">
    <property type="entry name" value="Formyl_trans_N"/>
    <property type="match status" value="1"/>
</dbReference>
<organism evidence="8 9">
    <name type="scientific">Rhodoferax aquaticus</name>
    <dbReference type="NCBI Taxonomy" id="2527691"/>
    <lineage>
        <taxon>Bacteria</taxon>
        <taxon>Pseudomonadati</taxon>
        <taxon>Pseudomonadota</taxon>
        <taxon>Betaproteobacteria</taxon>
        <taxon>Burkholderiales</taxon>
        <taxon>Comamonadaceae</taxon>
        <taxon>Rhodoferax</taxon>
    </lineage>
</organism>
<comment type="function">
    <text evidence="5">Attaches a formyl group to the free amino group of methionyl-tRNA(fMet). The formyl group appears to play a dual role in the initiator identity of N-formylmethionyl-tRNA by promoting its recognition by IF2 and preventing the misappropriation of this tRNA by the elongation apparatus.</text>
</comment>
<keyword evidence="9" id="KW-1185">Reference proteome</keyword>
<reference evidence="9" key="1">
    <citation type="submission" date="2019-02" db="EMBL/GenBank/DDBJ databases">
        <title>Complete genome sequence of Rhodoferax sp. Gr-4.</title>
        <authorList>
            <person name="Jin L."/>
        </authorList>
    </citation>
    <scope>NUCLEOTIDE SEQUENCE [LARGE SCALE GENOMIC DNA]</scope>
    <source>
        <strain evidence="9">Gr-4</strain>
    </source>
</reference>
<evidence type="ECO:0000259" key="7">
    <source>
        <dbReference type="Pfam" id="PF02911"/>
    </source>
</evidence>
<dbReference type="GO" id="GO:0004479">
    <property type="term" value="F:methionyl-tRNA formyltransferase activity"/>
    <property type="evidence" value="ECO:0007669"/>
    <property type="project" value="UniProtKB-UniRule"/>
</dbReference>
<dbReference type="SUPFAM" id="SSF53328">
    <property type="entry name" value="Formyltransferase"/>
    <property type="match status" value="1"/>
</dbReference>
<dbReference type="InterPro" id="IPR002376">
    <property type="entry name" value="Formyl_transf_N"/>
</dbReference>
<comment type="catalytic activity">
    <reaction evidence="5">
        <text>L-methionyl-tRNA(fMet) + (6R)-10-formyltetrahydrofolate = N-formyl-L-methionyl-tRNA(fMet) + (6S)-5,6,7,8-tetrahydrofolate + H(+)</text>
        <dbReference type="Rhea" id="RHEA:24380"/>
        <dbReference type="Rhea" id="RHEA-COMP:9952"/>
        <dbReference type="Rhea" id="RHEA-COMP:9953"/>
        <dbReference type="ChEBI" id="CHEBI:15378"/>
        <dbReference type="ChEBI" id="CHEBI:57453"/>
        <dbReference type="ChEBI" id="CHEBI:78530"/>
        <dbReference type="ChEBI" id="CHEBI:78844"/>
        <dbReference type="ChEBI" id="CHEBI:195366"/>
        <dbReference type="EC" id="2.1.2.9"/>
    </reaction>
</comment>
<dbReference type="CDD" id="cd08704">
    <property type="entry name" value="Met_tRNA_FMT_C"/>
    <property type="match status" value="1"/>
</dbReference>
<evidence type="ECO:0000256" key="4">
    <source>
        <dbReference type="ARBA" id="ARBA00022917"/>
    </source>
</evidence>
<dbReference type="KEGG" id="rhg:EXZ61_02105"/>
<dbReference type="CDD" id="cd08646">
    <property type="entry name" value="FMT_core_Met-tRNA-FMT_N"/>
    <property type="match status" value="1"/>
</dbReference>
<evidence type="ECO:0000256" key="5">
    <source>
        <dbReference type="HAMAP-Rule" id="MF_00182"/>
    </source>
</evidence>
<dbReference type="InterPro" id="IPR041711">
    <property type="entry name" value="Met-tRNA-FMT_N"/>
</dbReference>
<protein>
    <recommendedName>
        <fullName evidence="2 5">Methionyl-tRNA formyltransferase</fullName>
        <ecNumber evidence="2 5">2.1.2.9</ecNumber>
    </recommendedName>
</protein>
<evidence type="ECO:0000256" key="2">
    <source>
        <dbReference type="ARBA" id="ARBA00012261"/>
    </source>
</evidence>
<dbReference type="PANTHER" id="PTHR11138">
    <property type="entry name" value="METHIONYL-TRNA FORMYLTRANSFERASE"/>
    <property type="match status" value="1"/>
</dbReference>
<dbReference type="EMBL" id="CP036282">
    <property type="protein sequence ID" value="QDL53055.1"/>
    <property type="molecule type" value="Genomic_DNA"/>
</dbReference>
<evidence type="ECO:0000256" key="1">
    <source>
        <dbReference type="ARBA" id="ARBA00010699"/>
    </source>
</evidence>
<name>A0A515EK58_9BURK</name>
<evidence type="ECO:0000259" key="6">
    <source>
        <dbReference type="Pfam" id="PF00551"/>
    </source>
</evidence>
<dbReference type="InterPro" id="IPR001555">
    <property type="entry name" value="GART_AS"/>
</dbReference>
<dbReference type="PANTHER" id="PTHR11138:SF5">
    <property type="entry name" value="METHIONYL-TRNA FORMYLTRANSFERASE, MITOCHONDRIAL"/>
    <property type="match status" value="1"/>
</dbReference>
<reference evidence="9" key="2">
    <citation type="journal article" date="2020" name="Int. J. Syst. Evol. Microbiol.">
        <title>Genomic insights into a novel species Rhodoferax aquaticus sp. nov., isolated from freshwater.</title>
        <authorList>
            <person name="Li T."/>
            <person name="Zhuo Y."/>
            <person name="Jin C.Z."/>
            <person name="Wu X."/>
            <person name="Ko S.R."/>
            <person name="Jin F.J."/>
            <person name="Ahn C.Y."/>
            <person name="Oh H.M."/>
            <person name="Lee H.G."/>
            <person name="Jin L."/>
        </authorList>
    </citation>
    <scope>NUCLEOTIDE SEQUENCE [LARGE SCALE GENOMIC DNA]</scope>
    <source>
        <strain evidence="9">Gr-4</strain>
    </source>
</reference>
<feature type="domain" description="Formyl transferase C-terminal" evidence="7">
    <location>
        <begin position="219"/>
        <end position="317"/>
    </location>
</feature>
<evidence type="ECO:0000256" key="3">
    <source>
        <dbReference type="ARBA" id="ARBA00022679"/>
    </source>
</evidence>
<dbReference type="InterPro" id="IPR044135">
    <property type="entry name" value="Met-tRNA-FMT_C"/>
</dbReference>
<dbReference type="NCBIfam" id="TIGR00460">
    <property type="entry name" value="fmt"/>
    <property type="match status" value="1"/>
</dbReference>
<evidence type="ECO:0000313" key="8">
    <source>
        <dbReference type="EMBL" id="QDL53055.1"/>
    </source>
</evidence>
<dbReference type="InterPro" id="IPR011034">
    <property type="entry name" value="Formyl_transferase-like_C_sf"/>
</dbReference>
<dbReference type="PROSITE" id="PS00373">
    <property type="entry name" value="GART"/>
    <property type="match status" value="1"/>
</dbReference>
<feature type="binding site" evidence="5">
    <location>
        <begin position="125"/>
        <end position="128"/>
    </location>
    <ligand>
        <name>(6S)-5,6,7,8-tetrahydrofolate</name>
        <dbReference type="ChEBI" id="CHEBI:57453"/>
    </ligand>
</feature>
<dbReference type="InterPro" id="IPR005793">
    <property type="entry name" value="Formyl_trans_C"/>
</dbReference>
<keyword evidence="4 5" id="KW-0648">Protein biosynthesis</keyword>
<dbReference type="Gene3D" id="3.40.50.12230">
    <property type="match status" value="1"/>
</dbReference>
<keyword evidence="3 5" id="KW-0808">Transferase</keyword>
<comment type="similarity">
    <text evidence="1 5">Belongs to the Fmt family.</text>
</comment>
<gene>
    <name evidence="5" type="primary">fmt</name>
    <name evidence="8" type="ORF">EXZ61_02105</name>
</gene>
<accession>A0A515EK58</accession>
<evidence type="ECO:0000313" key="9">
    <source>
        <dbReference type="Proteomes" id="UP000317365"/>
    </source>
</evidence>
<dbReference type="EC" id="2.1.2.9" evidence="2 5"/>
<dbReference type="HAMAP" id="MF_00182">
    <property type="entry name" value="Formyl_trans"/>
    <property type="match status" value="1"/>
</dbReference>
<dbReference type="SUPFAM" id="SSF50486">
    <property type="entry name" value="FMT C-terminal domain-like"/>
    <property type="match status" value="1"/>
</dbReference>
<dbReference type="Proteomes" id="UP000317365">
    <property type="component" value="Chromosome"/>
</dbReference>
<feature type="domain" description="Formyl transferase N-terminal" evidence="6">
    <location>
        <begin position="1"/>
        <end position="196"/>
    </location>
</feature>
<dbReference type="Pfam" id="PF02911">
    <property type="entry name" value="Formyl_trans_C"/>
    <property type="match status" value="1"/>
</dbReference>
<proteinExistence type="inferred from homology"/>
<dbReference type="GO" id="GO:0005829">
    <property type="term" value="C:cytosol"/>
    <property type="evidence" value="ECO:0007669"/>
    <property type="project" value="TreeGrafter"/>
</dbReference>
<dbReference type="RefSeq" id="WP_142808558.1">
    <property type="nucleotide sequence ID" value="NZ_CP036282.1"/>
</dbReference>
<dbReference type="AlphaFoldDB" id="A0A515EK58"/>
<dbReference type="InterPro" id="IPR036477">
    <property type="entry name" value="Formyl_transf_N_sf"/>
</dbReference>